<dbReference type="EMBL" id="CP058910">
    <property type="protein sequence ID" value="QLH79670.1"/>
    <property type="molecule type" value="Genomic_DNA"/>
</dbReference>
<sequence>MGRTNPTFRDTLTALERRWDDYRRALRRRDQPHFDRLFTHAREHADASGLLNHQNPMDPVLVSIALEQQRAIERLQSRVDTLEATVESVPDDPTGRSDC</sequence>
<dbReference type="InterPro" id="IPR058469">
    <property type="entry name" value="DUF8156"/>
</dbReference>
<reference evidence="2 3" key="1">
    <citation type="submission" date="2020-07" db="EMBL/GenBank/DDBJ databases">
        <title>Halosimplex pelagicum sp. nov. and Halosimplex rubrum sp. nov., isolated from salted brown alga Laminaria, and emended description of the genus Halosimplex.</title>
        <authorList>
            <person name="Cui H."/>
        </authorList>
    </citation>
    <scope>NUCLEOTIDE SEQUENCE [LARGE SCALE GENOMIC DNA]</scope>
    <source>
        <strain evidence="2 3">R27</strain>
    </source>
</reference>
<dbReference type="GeneID" id="56080452"/>
<dbReference type="Proteomes" id="UP000509667">
    <property type="component" value="Chromosome"/>
</dbReference>
<proteinExistence type="predicted"/>
<evidence type="ECO:0000313" key="2">
    <source>
        <dbReference type="EMBL" id="QLH79670.1"/>
    </source>
</evidence>
<protein>
    <recommendedName>
        <fullName evidence="1">DUF8156 domain-containing protein</fullName>
    </recommendedName>
</protein>
<dbReference type="AlphaFoldDB" id="A0A7D5T6P0"/>
<name>A0A7D5T6P0_9EURY</name>
<keyword evidence="3" id="KW-1185">Reference proteome</keyword>
<evidence type="ECO:0000313" key="3">
    <source>
        <dbReference type="Proteomes" id="UP000509667"/>
    </source>
</evidence>
<dbReference type="RefSeq" id="WP_179909535.1">
    <property type="nucleotide sequence ID" value="NZ_CP058910.1"/>
</dbReference>
<accession>A0A7D5T6P0</accession>
<dbReference type="Pfam" id="PF26485">
    <property type="entry name" value="DUF8156"/>
    <property type="match status" value="1"/>
</dbReference>
<dbReference type="KEGG" id="hrr:HZS55_21275"/>
<dbReference type="OrthoDB" id="11496at2157"/>
<feature type="domain" description="DUF8156" evidence="1">
    <location>
        <begin position="1"/>
        <end position="92"/>
    </location>
</feature>
<organism evidence="2 3">
    <name type="scientific">Halosimplex rubrum</name>
    <dbReference type="NCBI Taxonomy" id="869889"/>
    <lineage>
        <taxon>Archaea</taxon>
        <taxon>Methanobacteriati</taxon>
        <taxon>Methanobacteriota</taxon>
        <taxon>Stenosarchaea group</taxon>
        <taxon>Halobacteria</taxon>
        <taxon>Halobacteriales</taxon>
        <taxon>Haloarculaceae</taxon>
        <taxon>Halosimplex</taxon>
    </lineage>
</organism>
<gene>
    <name evidence="2" type="ORF">HZS55_21275</name>
</gene>
<evidence type="ECO:0000259" key="1">
    <source>
        <dbReference type="Pfam" id="PF26485"/>
    </source>
</evidence>